<dbReference type="Gene3D" id="3.40.50.300">
    <property type="entry name" value="P-loop containing nucleotide triphosphate hydrolases"/>
    <property type="match status" value="1"/>
</dbReference>
<reference evidence="2 3" key="1">
    <citation type="submission" date="2017-11" db="EMBL/GenBank/DDBJ databases">
        <title>Complete genome sequence of phytopathogenic Pectobacterium atrosepticum bacteriophage Peat2 includes a CRISPR Cas4 nuclease.</title>
        <authorList>
            <person name="Kalischuk M."/>
            <person name="Hachey J."/>
            <person name="Thomas D."/>
            <person name="Kawchuk L."/>
        </authorList>
    </citation>
    <scope>NUCLEOTIDE SEQUENCE [LARGE SCALE GENOMIC DNA]</scope>
</reference>
<accession>A0A2H4N7A7</accession>
<dbReference type="Pfam" id="PF04466">
    <property type="entry name" value="Terminase_3"/>
    <property type="match status" value="1"/>
</dbReference>
<proteinExistence type="predicted"/>
<dbReference type="InterPro" id="IPR027417">
    <property type="entry name" value="P-loop_NTPase"/>
</dbReference>
<evidence type="ECO:0000313" key="3">
    <source>
        <dbReference type="Proteomes" id="UP000241775"/>
    </source>
</evidence>
<organism evidence="2 3">
    <name type="scientific">Pectobacterium phage PEAT2</name>
    <dbReference type="NCBI Taxonomy" id="2053078"/>
    <lineage>
        <taxon>Viruses</taxon>
        <taxon>Duplodnaviria</taxon>
        <taxon>Heunggongvirae</taxon>
        <taxon>Uroviricota</taxon>
        <taxon>Caudoviricetes</taxon>
        <taxon>Jameshumphriesvirinae</taxon>
        <taxon>Peatvirus</taxon>
        <taxon>Peatvirus peat2</taxon>
    </lineage>
</organism>
<dbReference type="RefSeq" id="YP_009702213.1">
    <property type="nucleotide sequence ID" value="NC_044940.1"/>
</dbReference>
<feature type="domain" description="Phage terminase large subunit N-terminal" evidence="1">
    <location>
        <begin position="41"/>
        <end position="230"/>
    </location>
</feature>
<sequence>MVKWASAKHWVISTVSNPTLNPALREFWKTRTAPDGHSVRFRTLYGGRMSSKSHDAAGVAIARANFMEQRFLCLRMYQNRIADSVYTLLKDKIDYFGLSKNFKVYADAIEHKTNGSLFRFYGMARNIDEIKSFEKASVAWIEEAHNLTEEMFATIRPTVMRNEDAEIWLTFNPRLATDFAYKRLVLNPPAGTITRLINYNENPFLSATALADIESAKAEDFEEYQHIYLGVPRDNDDRVVIKRSWLQAAVDAHKKAGGNWFGGKTVGYDVADSGDDKNASTTMDGSVCIGLDEWKGGEDELRESAMRVKLTAERAGASHIGYDSIGVGAGTGSHLNAAGWHRHFKFNAGGKVSDPKKKYGDTRINNEDFFANLKAQTWWLTADRFRNTYLAVTKGREFPVDQMISLSSDIDAKLLDKLIDELSTPMRDFDNGGKVKVESKKDLAKRDIMSPNIADSFIIANSRGLLARRTASEIL</sequence>
<evidence type="ECO:0000313" key="2">
    <source>
        <dbReference type="EMBL" id="ATV25070.1"/>
    </source>
</evidence>
<evidence type="ECO:0000259" key="1">
    <source>
        <dbReference type="Pfam" id="PF04466"/>
    </source>
</evidence>
<dbReference type="KEGG" id="vg:41901014"/>
<dbReference type="PANTHER" id="PTHR39184:SF1">
    <property type="entry name" value="PBSX PHAGE TERMINASE LARGE SUBUNIT"/>
    <property type="match status" value="1"/>
</dbReference>
<dbReference type="GeneID" id="41901014"/>
<keyword evidence="3" id="KW-1185">Reference proteome</keyword>
<dbReference type="Gene3D" id="3.30.420.240">
    <property type="match status" value="1"/>
</dbReference>
<dbReference type="InterPro" id="IPR035412">
    <property type="entry name" value="Terminase_L_N"/>
</dbReference>
<dbReference type="Proteomes" id="UP000241775">
    <property type="component" value="Segment"/>
</dbReference>
<dbReference type="InterPro" id="IPR052380">
    <property type="entry name" value="Viral_DNA_packaging_terminase"/>
</dbReference>
<name>A0A2H4N7A7_9CAUD</name>
<dbReference type="PANTHER" id="PTHR39184">
    <property type="match status" value="1"/>
</dbReference>
<dbReference type="EMBL" id="MG432137">
    <property type="protein sequence ID" value="ATV25070.1"/>
    <property type="molecule type" value="Genomic_DNA"/>
</dbReference>
<protein>
    <submittedName>
        <fullName evidence="2">Terminase large subunit</fullName>
    </submittedName>
</protein>